<dbReference type="Pfam" id="PF03466">
    <property type="entry name" value="LysR_substrate"/>
    <property type="match status" value="1"/>
</dbReference>
<sequence>MIDVEVARTFLAVIETGTFQGAADKVHVTQSTVSARIRTLEDRLGQRVFARSKAGARLTSHGYHFERYARTIVRAWEQGRQQAGIPETFDDMLILGGQYNLWARFLSQALVEMQEQMTNVAFKAEAGTPLSLSRLLSEGLLDIAVLHQPRLRTDIAVEHLMDDDLIMVTTDPKGEFEDRYVYVDWGEEYRDRHAQILPKLMEPRTTVALGFFGPSFLIASEAAGYLPRRLVETHLAKGFLFEVPDVPTIAYPVFAAYQSESDTDAIQPALQILREKAAATLAGNLAPHFWA</sequence>
<organism evidence="6">
    <name type="scientific">hydrothermal vent metagenome</name>
    <dbReference type="NCBI Taxonomy" id="652676"/>
    <lineage>
        <taxon>unclassified sequences</taxon>
        <taxon>metagenomes</taxon>
        <taxon>ecological metagenomes</taxon>
    </lineage>
</organism>
<proteinExistence type="inferred from homology"/>
<dbReference type="AlphaFoldDB" id="A0A160U235"/>
<evidence type="ECO:0000259" key="5">
    <source>
        <dbReference type="PROSITE" id="PS50931"/>
    </source>
</evidence>
<reference evidence="6" key="1">
    <citation type="submission" date="2015-10" db="EMBL/GenBank/DDBJ databases">
        <authorList>
            <person name="Gilbert D.G."/>
        </authorList>
    </citation>
    <scope>NUCLEOTIDE SEQUENCE</scope>
</reference>
<dbReference type="GO" id="GO:0003700">
    <property type="term" value="F:DNA-binding transcription factor activity"/>
    <property type="evidence" value="ECO:0007669"/>
    <property type="project" value="InterPro"/>
</dbReference>
<dbReference type="InterPro" id="IPR036390">
    <property type="entry name" value="WH_DNA-bd_sf"/>
</dbReference>
<dbReference type="PROSITE" id="PS50931">
    <property type="entry name" value="HTH_LYSR"/>
    <property type="match status" value="1"/>
</dbReference>
<dbReference type="PANTHER" id="PTHR30579">
    <property type="entry name" value="TRANSCRIPTIONAL REGULATOR"/>
    <property type="match status" value="1"/>
</dbReference>
<evidence type="ECO:0000256" key="2">
    <source>
        <dbReference type="ARBA" id="ARBA00023015"/>
    </source>
</evidence>
<evidence type="ECO:0000256" key="1">
    <source>
        <dbReference type="ARBA" id="ARBA00009437"/>
    </source>
</evidence>
<dbReference type="Pfam" id="PF00126">
    <property type="entry name" value="HTH_1"/>
    <property type="match status" value="1"/>
</dbReference>
<dbReference type="SUPFAM" id="SSF53850">
    <property type="entry name" value="Periplasmic binding protein-like II"/>
    <property type="match status" value="1"/>
</dbReference>
<protein>
    <submittedName>
        <fullName evidence="6">Transcriptional regulator, LysR family</fullName>
    </submittedName>
</protein>
<dbReference type="SUPFAM" id="SSF46785">
    <property type="entry name" value="Winged helix' DNA-binding domain"/>
    <property type="match status" value="1"/>
</dbReference>
<evidence type="ECO:0000313" key="6">
    <source>
        <dbReference type="EMBL" id="CUS57267.1"/>
    </source>
</evidence>
<gene>
    <name evidence="6" type="ORF">MGWOODY_Hyp870</name>
</gene>
<comment type="similarity">
    <text evidence="1">Belongs to the LysR transcriptional regulatory family.</text>
</comment>
<keyword evidence="2" id="KW-0805">Transcription regulation</keyword>
<dbReference type="GO" id="GO:0003677">
    <property type="term" value="F:DNA binding"/>
    <property type="evidence" value="ECO:0007669"/>
    <property type="project" value="UniProtKB-KW"/>
</dbReference>
<evidence type="ECO:0000256" key="3">
    <source>
        <dbReference type="ARBA" id="ARBA00023125"/>
    </source>
</evidence>
<evidence type="ECO:0000256" key="4">
    <source>
        <dbReference type="ARBA" id="ARBA00023163"/>
    </source>
</evidence>
<dbReference type="InterPro" id="IPR005119">
    <property type="entry name" value="LysR_subst-bd"/>
</dbReference>
<dbReference type="InterPro" id="IPR000847">
    <property type="entry name" value="LysR_HTH_N"/>
</dbReference>
<dbReference type="InterPro" id="IPR036388">
    <property type="entry name" value="WH-like_DNA-bd_sf"/>
</dbReference>
<keyword evidence="3" id="KW-0238">DNA-binding</keyword>
<dbReference type="PANTHER" id="PTHR30579:SF8">
    <property type="entry name" value="HTH-TYPE TRANSCRIPTIONAL REGULATOR HDFR"/>
    <property type="match status" value="1"/>
</dbReference>
<dbReference type="EMBL" id="CZQD01000038">
    <property type="protein sequence ID" value="CUS57267.1"/>
    <property type="molecule type" value="Genomic_DNA"/>
</dbReference>
<dbReference type="InterPro" id="IPR050176">
    <property type="entry name" value="LTTR"/>
</dbReference>
<keyword evidence="4" id="KW-0804">Transcription</keyword>
<dbReference type="PRINTS" id="PR00039">
    <property type="entry name" value="HTHLYSR"/>
</dbReference>
<name>A0A160U235_9ZZZZ</name>
<dbReference type="Gene3D" id="1.10.10.10">
    <property type="entry name" value="Winged helix-like DNA-binding domain superfamily/Winged helix DNA-binding domain"/>
    <property type="match status" value="1"/>
</dbReference>
<feature type="domain" description="HTH lysR-type" evidence="5">
    <location>
        <begin position="2"/>
        <end position="59"/>
    </location>
</feature>
<dbReference type="Gene3D" id="3.40.190.10">
    <property type="entry name" value="Periplasmic binding protein-like II"/>
    <property type="match status" value="1"/>
</dbReference>
<accession>A0A160U235</accession>